<feature type="signal peptide" evidence="1">
    <location>
        <begin position="1"/>
        <end position="33"/>
    </location>
</feature>
<sequence>MGITSATTPAKLSSGAAAAVLTAGLLAAGVAAAAPAEAACYGYVDAGYYYSYAEGYVDTCASYNYVRSYAQHGGASYLTAWYTGNSWASADSGVSTSYSAWNQFRS</sequence>
<evidence type="ECO:0000313" key="2">
    <source>
        <dbReference type="EMBL" id="MFC7328880.1"/>
    </source>
</evidence>
<dbReference type="EMBL" id="JBHTBH010000006">
    <property type="protein sequence ID" value="MFC7328880.1"/>
    <property type="molecule type" value="Genomic_DNA"/>
</dbReference>
<reference evidence="3" key="1">
    <citation type="journal article" date="2019" name="Int. J. Syst. Evol. Microbiol.">
        <title>The Global Catalogue of Microorganisms (GCM) 10K type strain sequencing project: providing services to taxonomists for standard genome sequencing and annotation.</title>
        <authorList>
            <consortium name="The Broad Institute Genomics Platform"/>
            <consortium name="The Broad Institute Genome Sequencing Center for Infectious Disease"/>
            <person name="Wu L."/>
            <person name="Ma J."/>
        </authorList>
    </citation>
    <scope>NUCLEOTIDE SEQUENCE [LARGE SCALE GENOMIC DNA]</scope>
    <source>
        <strain evidence="3">CGMCC 4.7382</strain>
    </source>
</reference>
<dbReference type="Proteomes" id="UP001596540">
    <property type="component" value="Unassembled WGS sequence"/>
</dbReference>
<keyword evidence="3" id="KW-1185">Reference proteome</keyword>
<keyword evidence="1" id="KW-0732">Signal</keyword>
<accession>A0ABW2KHI6</accession>
<name>A0ABW2KHI6_9ACTN</name>
<evidence type="ECO:0000313" key="3">
    <source>
        <dbReference type="Proteomes" id="UP001596540"/>
    </source>
</evidence>
<evidence type="ECO:0000256" key="1">
    <source>
        <dbReference type="SAM" id="SignalP"/>
    </source>
</evidence>
<proteinExistence type="predicted"/>
<gene>
    <name evidence="2" type="ORF">ACFQRF_14115</name>
</gene>
<comment type="caution">
    <text evidence="2">The sequence shown here is derived from an EMBL/GenBank/DDBJ whole genome shotgun (WGS) entry which is preliminary data.</text>
</comment>
<organism evidence="2 3">
    <name type="scientific">Marinactinospora rubrisoli</name>
    <dbReference type="NCBI Taxonomy" id="2715399"/>
    <lineage>
        <taxon>Bacteria</taxon>
        <taxon>Bacillati</taxon>
        <taxon>Actinomycetota</taxon>
        <taxon>Actinomycetes</taxon>
        <taxon>Streptosporangiales</taxon>
        <taxon>Nocardiopsidaceae</taxon>
        <taxon>Marinactinospora</taxon>
    </lineage>
</organism>
<dbReference type="RefSeq" id="WP_379871534.1">
    <property type="nucleotide sequence ID" value="NZ_JBHTBH010000006.1"/>
</dbReference>
<evidence type="ECO:0008006" key="4">
    <source>
        <dbReference type="Google" id="ProtNLM"/>
    </source>
</evidence>
<feature type="chain" id="PRO_5046125366" description="Lactococcin 972 family bacteriocin" evidence="1">
    <location>
        <begin position="34"/>
        <end position="106"/>
    </location>
</feature>
<protein>
    <recommendedName>
        <fullName evidence="4">Lactococcin 972 family bacteriocin</fullName>
    </recommendedName>
</protein>